<organism evidence="9 10">
    <name type="scientific">Cylindrotheca closterium</name>
    <dbReference type="NCBI Taxonomy" id="2856"/>
    <lineage>
        <taxon>Eukaryota</taxon>
        <taxon>Sar</taxon>
        <taxon>Stramenopiles</taxon>
        <taxon>Ochrophyta</taxon>
        <taxon>Bacillariophyta</taxon>
        <taxon>Bacillariophyceae</taxon>
        <taxon>Bacillariophycidae</taxon>
        <taxon>Bacillariales</taxon>
        <taxon>Bacillariaceae</taxon>
        <taxon>Cylindrotheca</taxon>
    </lineage>
</organism>
<proteinExistence type="predicted"/>
<evidence type="ECO:0000313" key="10">
    <source>
        <dbReference type="Proteomes" id="UP001295423"/>
    </source>
</evidence>
<feature type="transmembrane region" description="Helical" evidence="8">
    <location>
        <begin position="21"/>
        <end position="39"/>
    </location>
</feature>
<keyword evidence="10" id="KW-1185">Reference proteome</keyword>
<evidence type="ECO:0000256" key="4">
    <source>
        <dbReference type="ARBA" id="ARBA00022989"/>
    </source>
</evidence>
<evidence type="ECO:0000256" key="3">
    <source>
        <dbReference type="ARBA" id="ARBA00022692"/>
    </source>
</evidence>
<keyword evidence="4 8" id="KW-1133">Transmembrane helix</keyword>
<dbReference type="InterPro" id="IPR044669">
    <property type="entry name" value="YneE/VCCN1/2-like"/>
</dbReference>
<feature type="region of interest" description="Disordered" evidence="7">
    <location>
        <begin position="684"/>
        <end position="753"/>
    </location>
</feature>
<feature type="region of interest" description="Disordered" evidence="7">
    <location>
        <begin position="146"/>
        <end position="199"/>
    </location>
</feature>
<evidence type="ECO:0000256" key="2">
    <source>
        <dbReference type="ARBA" id="ARBA00022448"/>
    </source>
</evidence>
<reference evidence="9" key="1">
    <citation type="submission" date="2023-08" db="EMBL/GenBank/DDBJ databases">
        <authorList>
            <person name="Audoor S."/>
            <person name="Bilcke G."/>
        </authorList>
    </citation>
    <scope>NUCLEOTIDE SEQUENCE</scope>
</reference>
<sequence length="753" mass="85046">MITYNRSAFGLNLIFRVHGSAVYRSILPSLFSVGLYFLVHFRSQAGLSYQEQQDLGHPYAIGVLVSSITFLIVFRASQGYARYWEGASCIHQMMGKWMDATIHSCVYHLQCDHYKDIKPPSYFDYPELNHLFLTRDRERGADYYDQVEEETEHPLDDDLPGSARSRSYPQDFRDGQGNGRRDPSPGRLPDGRRMARRLSSPFSANFEAKKIERKIQKDKQREQLERAKVKSINSLSVPADSRSSIRSRSPLLGDIGEAAELFNESMSSNTDGKFFEEFLDDSEREYGDKPTPLVGRPRLDGNWSHLYRENRQVFVAEDNNLKGFASIDGGRTPPLFLQELAHLSSLLVAVSLSTLRNDMEGFESPLSYFQPGQPWPEVDPDRDEILKHPGKGHRLKALFTFLGMGRSPKEQTRYNASRPLPVIGGVSDAEIRFLQMARGPYAKTQLCWNWLSEFMIREHLAGSMGAVGPPIISRCIQFLGDGMIYYNHARKIMFIPFPFPHAQLSVMFILVLVPCIPFLMEQYVDEVWLASTLTFLTVMCLSAIHEVARELENPFRNVPNELPLVTLQAHYNETLITMYSGWHPDQFWDGDRILRRHKRRAGGAHGTTQSRGSKHNAEIADLKSQLAEQAKLIHKISQNLDQQQKGRSSMMRENSFHPRYSESGARVSTDPLVVPESARKIRNGANESVSSSSFSIDESEDVPLAAEGPLSVGMSGDGPLRVDMSGDVHSQSSEEDSKDLAGNPNLLEEIAMT</sequence>
<dbReference type="Pfam" id="PF25539">
    <property type="entry name" value="Bestrophin_2"/>
    <property type="match status" value="1"/>
</dbReference>
<keyword evidence="2" id="KW-0813">Transport</keyword>
<evidence type="ECO:0000313" key="9">
    <source>
        <dbReference type="EMBL" id="CAJ1952679.1"/>
    </source>
</evidence>
<comment type="subcellular location">
    <subcellularLocation>
        <location evidence="1">Membrane</location>
        <topology evidence="1">Multi-pass membrane protein</topology>
    </subcellularLocation>
</comment>
<evidence type="ECO:0000256" key="1">
    <source>
        <dbReference type="ARBA" id="ARBA00004141"/>
    </source>
</evidence>
<keyword evidence="5" id="KW-0406">Ion transport</keyword>
<protein>
    <submittedName>
        <fullName evidence="9">Uncharacterized protein</fullName>
    </submittedName>
</protein>
<feature type="compositionally biased region" description="Basic and acidic residues" evidence="7">
    <location>
        <begin position="171"/>
        <end position="193"/>
    </location>
</feature>
<gene>
    <name evidence="9" type="ORF">CYCCA115_LOCUS13667</name>
</gene>
<keyword evidence="3 8" id="KW-0812">Transmembrane</keyword>
<feature type="compositionally biased region" description="Low complexity" evidence="7">
    <location>
        <begin position="687"/>
        <end position="696"/>
    </location>
</feature>
<keyword evidence="6 8" id="KW-0472">Membrane</keyword>
<feature type="transmembrane region" description="Helical" evidence="8">
    <location>
        <begin position="499"/>
        <end position="520"/>
    </location>
</feature>
<feature type="compositionally biased region" description="Acidic residues" evidence="7">
    <location>
        <begin position="146"/>
        <end position="159"/>
    </location>
</feature>
<dbReference type="PANTHER" id="PTHR33281:SF20">
    <property type="match status" value="1"/>
</dbReference>
<feature type="transmembrane region" description="Helical" evidence="8">
    <location>
        <begin position="59"/>
        <end position="76"/>
    </location>
</feature>
<name>A0AAD2FTH1_9STRA</name>
<dbReference type="GO" id="GO:0016020">
    <property type="term" value="C:membrane"/>
    <property type="evidence" value="ECO:0007669"/>
    <property type="project" value="UniProtKB-SubCell"/>
</dbReference>
<dbReference type="GO" id="GO:0005254">
    <property type="term" value="F:chloride channel activity"/>
    <property type="evidence" value="ECO:0007669"/>
    <property type="project" value="InterPro"/>
</dbReference>
<dbReference type="PANTHER" id="PTHR33281">
    <property type="entry name" value="UPF0187 PROTEIN YNEE"/>
    <property type="match status" value="1"/>
</dbReference>
<dbReference type="Proteomes" id="UP001295423">
    <property type="component" value="Unassembled WGS sequence"/>
</dbReference>
<dbReference type="EMBL" id="CAKOGP040001813">
    <property type="protein sequence ID" value="CAJ1952679.1"/>
    <property type="molecule type" value="Genomic_DNA"/>
</dbReference>
<evidence type="ECO:0000256" key="6">
    <source>
        <dbReference type="ARBA" id="ARBA00023136"/>
    </source>
</evidence>
<comment type="caution">
    <text evidence="9">The sequence shown here is derived from an EMBL/GenBank/DDBJ whole genome shotgun (WGS) entry which is preliminary data.</text>
</comment>
<dbReference type="AlphaFoldDB" id="A0AAD2FTH1"/>
<accession>A0AAD2FTH1</accession>
<evidence type="ECO:0000256" key="7">
    <source>
        <dbReference type="SAM" id="MobiDB-lite"/>
    </source>
</evidence>
<evidence type="ECO:0000256" key="5">
    <source>
        <dbReference type="ARBA" id="ARBA00023065"/>
    </source>
</evidence>
<evidence type="ECO:0000256" key="8">
    <source>
        <dbReference type="SAM" id="Phobius"/>
    </source>
</evidence>